<protein>
    <submittedName>
        <fullName evidence="2">6593_t:CDS:1</fullName>
    </submittedName>
</protein>
<gene>
    <name evidence="2" type="ORF">PBRASI_LOCUS3773</name>
</gene>
<reference evidence="2" key="1">
    <citation type="submission" date="2021-06" db="EMBL/GenBank/DDBJ databases">
        <authorList>
            <person name="Kallberg Y."/>
            <person name="Tangrot J."/>
            <person name="Rosling A."/>
        </authorList>
    </citation>
    <scope>NUCLEOTIDE SEQUENCE</scope>
    <source>
        <strain evidence="2">BR232B</strain>
    </source>
</reference>
<accession>A0A9N9AB78</accession>
<dbReference type="AlphaFoldDB" id="A0A9N9AB78"/>
<keyword evidence="1" id="KW-0472">Membrane</keyword>
<feature type="transmembrane region" description="Helical" evidence="1">
    <location>
        <begin position="216"/>
        <end position="236"/>
    </location>
</feature>
<feature type="transmembrane region" description="Helical" evidence="1">
    <location>
        <begin position="248"/>
        <end position="268"/>
    </location>
</feature>
<dbReference type="Proteomes" id="UP000789739">
    <property type="component" value="Unassembled WGS sequence"/>
</dbReference>
<organism evidence="2 3">
    <name type="scientific">Paraglomus brasilianum</name>
    <dbReference type="NCBI Taxonomy" id="144538"/>
    <lineage>
        <taxon>Eukaryota</taxon>
        <taxon>Fungi</taxon>
        <taxon>Fungi incertae sedis</taxon>
        <taxon>Mucoromycota</taxon>
        <taxon>Glomeromycotina</taxon>
        <taxon>Glomeromycetes</taxon>
        <taxon>Paraglomerales</taxon>
        <taxon>Paraglomeraceae</taxon>
        <taxon>Paraglomus</taxon>
    </lineage>
</organism>
<evidence type="ECO:0000256" key="1">
    <source>
        <dbReference type="SAM" id="Phobius"/>
    </source>
</evidence>
<proteinExistence type="predicted"/>
<dbReference type="OrthoDB" id="2421701at2759"/>
<evidence type="ECO:0000313" key="3">
    <source>
        <dbReference type="Proteomes" id="UP000789739"/>
    </source>
</evidence>
<keyword evidence="3" id="KW-1185">Reference proteome</keyword>
<feature type="transmembrane region" description="Helical" evidence="1">
    <location>
        <begin position="309"/>
        <end position="329"/>
    </location>
</feature>
<keyword evidence="1" id="KW-0812">Transmembrane</keyword>
<evidence type="ECO:0000313" key="2">
    <source>
        <dbReference type="EMBL" id="CAG8523970.1"/>
    </source>
</evidence>
<name>A0A9N9AB78_9GLOM</name>
<comment type="caution">
    <text evidence="2">The sequence shown here is derived from an EMBL/GenBank/DDBJ whole genome shotgun (WGS) entry which is preliminary data.</text>
</comment>
<keyword evidence="1" id="KW-1133">Transmembrane helix</keyword>
<sequence length="434" mass="50372">MFSSWCKRHNIRLPWVLAPLARFNSRVRHAIPPLAKDIPPEQINARLETIYKNASRDDSIDPSCHRTLTPFWTSYNTWLTRCKNLEDSQSQIEYWRARGEFLELNKNLTEKFRHTPIPWSMFHPPLPDSVKYLQAMAQDLVTLTLNRMDIKLQLVLLMAQLTLNVVFITRQFVNTINFVPSPIGLNSTEKDITIQMPKTREDYIRSATGIGAFVEFAFLCIYLLVGLAQVVIFFSAHSFLNKGLAVENLVIAIQKTATFSLFLFIHLLNPARFVTEFHDPPFLETFTNIVKFNFHKPEWQSRFRRAYKIVYTLICRPVLITLGLLAFYVKLLQVSVALSFFSQLHLGVSAISALFNNPTSVLTFLGLANNVASLYGIPPEDDRKMFFDHELVKAFWDNVYGGKMDIHESKKIKKEDAWEWLYSVTQTWRRNVRK</sequence>
<dbReference type="EMBL" id="CAJVPI010000354">
    <property type="protein sequence ID" value="CAG8523970.1"/>
    <property type="molecule type" value="Genomic_DNA"/>
</dbReference>